<dbReference type="CDD" id="cd07989">
    <property type="entry name" value="LPLAT_AGPAT-like"/>
    <property type="match status" value="1"/>
</dbReference>
<evidence type="ECO:0000313" key="3">
    <source>
        <dbReference type="EMBL" id="OLP86068.1"/>
    </source>
</evidence>
<evidence type="ECO:0000313" key="4">
    <source>
        <dbReference type="Proteomes" id="UP000186817"/>
    </source>
</evidence>
<evidence type="ECO:0000256" key="2">
    <source>
        <dbReference type="ARBA" id="ARBA00023315"/>
    </source>
</evidence>
<dbReference type="SMART" id="SM00563">
    <property type="entry name" value="PlsC"/>
    <property type="match status" value="1"/>
</dbReference>
<keyword evidence="4" id="KW-1185">Reference proteome</keyword>
<dbReference type="OrthoDB" id="431951at2759"/>
<dbReference type="GO" id="GO:0006654">
    <property type="term" value="P:phosphatidic acid biosynthetic process"/>
    <property type="evidence" value="ECO:0007669"/>
    <property type="project" value="TreeGrafter"/>
</dbReference>
<reference evidence="3 4" key="1">
    <citation type="submission" date="2016-02" db="EMBL/GenBank/DDBJ databases">
        <title>Genome analysis of coral dinoflagellate symbionts highlights evolutionary adaptations to a symbiotic lifestyle.</title>
        <authorList>
            <person name="Aranda M."/>
            <person name="Li Y."/>
            <person name="Liew Y.J."/>
            <person name="Baumgarten S."/>
            <person name="Simakov O."/>
            <person name="Wilson M."/>
            <person name="Piel J."/>
            <person name="Ashoor H."/>
            <person name="Bougouffa S."/>
            <person name="Bajic V.B."/>
            <person name="Ryu T."/>
            <person name="Ravasi T."/>
            <person name="Bayer T."/>
            <person name="Micklem G."/>
            <person name="Kim H."/>
            <person name="Bhak J."/>
            <person name="Lajeunesse T.C."/>
            <person name="Voolstra C.R."/>
        </authorList>
    </citation>
    <scope>NUCLEOTIDE SEQUENCE [LARGE SCALE GENOMIC DNA]</scope>
    <source>
        <strain evidence="3 4">CCMP2467</strain>
    </source>
</reference>
<keyword evidence="1 3" id="KW-0808">Transferase</keyword>
<accession>A0A1Q9CT11</accession>
<keyword evidence="2 3" id="KW-0012">Acyltransferase</keyword>
<name>A0A1Q9CT11_SYMMI</name>
<dbReference type="SUPFAM" id="SSF69593">
    <property type="entry name" value="Glycerol-3-phosphate (1)-acyltransferase"/>
    <property type="match status" value="1"/>
</dbReference>
<dbReference type="Pfam" id="PF01553">
    <property type="entry name" value="Acyltransferase"/>
    <property type="match status" value="1"/>
</dbReference>
<dbReference type="PANTHER" id="PTHR10434">
    <property type="entry name" value="1-ACYL-SN-GLYCEROL-3-PHOSPHATE ACYLTRANSFERASE"/>
    <property type="match status" value="1"/>
</dbReference>
<dbReference type="OMA" id="AICSCHC"/>
<evidence type="ECO:0000256" key="1">
    <source>
        <dbReference type="ARBA" id="ARBA00022679"/>
    </source>
</evidence>
<dbReference type="InterPro" id="IPR002123">
    <property type="entry name" value="Plipid/glycerol_acylTrfase"/>
</dbReference>
<dbReference type="GO" id="GO:0003841">
    <property type="term" value="F:1-acylglycerol-3-phosphate O-acyltransferase activity"/>
    <property type="evidence" value="ECO:0007669"/>
    <property type="project" value="TreeGrafter"/>
</dbReference>
<organism evidence="3 4">
    <name type="scientific">Symbiodinium microadriaticum</name>
    <name type="common">Dinoflagellate</name>
    <name type="synonym">Zooxanthella microadriatica</name>
    <dbReference type="NCBI Taxonomy" id="2951"/>
    <lineage>
        <taxon>Eukaryota</taxon>
        <taxon>Sar</taxon>
        <taxon>Alveolata</taxon>
        <taxon>Dinophyceae</taxon>
        <taxon>Suessiales</taxon>
        <taxon>Symbiodiniaceae</taxon>
        <taxon>Symbiodinium</taxon>
    </lineage>
</organism>
<dbReference type="AlphaFoldDB" id="A0A1Q9CT11"/>
<dbReference type="PANTHER" id="PTHR10434:SF11">
    <property type="entry name" value="1-ACYL-SN-GLYCEROL-3-PHOSPHATE ACYLTRANSFERASE"/>
    <property type="match status" value="1"/>
</dbReference>
<sequence length="304" mass="32887">MVAFANVFGKCLFGLGLVLSLLPAWGVTVVARVVKAGLSESRRANFQLKVSAWLIAYLVLAWRALFRICTWIQLQTFCSDEHFLGESGRPTVLVMNHLSFLDSVLAVPMAPLHRCADVRVLVANYVFAIPLLGGVMRAIGLAEVPFKASAGDFSSLAVEKDAMEEKLKAFAEHVQGGGVGAWFPEGMRNRGDPLVLQEFRAGAFSVAVQTDVDIWCLAMLGTNVCWPVESLVGGIPARIGIRMWKLGSSHALLSAESLPDSDTRTKAIRLAALVKASMQEGLEDLAAKGFSGQRNARNEEAKSK</sequence>
<dbReference type="EMBL" id="LSRX01000938">
    <property type="protein sequence ID" value="OLP86068.1"/>
    <property type="molecule type" value="Genomic_DNA"/>
</dbReference>
<protein>
    <submittedName>
        <fullName evidence="3">1-acyl-sn-glycerol-3-phosphate acyltransferase 1, chloroplastic</fullName>
    </submittedName>
</protein>
<proteinExistence type="predicted"/>
<dbReference type="Proteomes" id="UP000186817">
    <property type="component" value="Unassembled WGS sequence"/>
</dbReference>
<gene>
    <name evidence="3" type="primary">LPAT1</name>
    <name evidence="3" type="ORF">AK812_SmicGene32870</name>
</gene>
<comment type="caution">
    <text evidence="3">The sequence shown here is derived from an EMBL/GenBank/DDBJ whole genome shotgun (WGS) entry which is preliminary data.</text>
</comment>